<reference evidence="2 3" key="1">
    <citation type="journal article" date="2013" name="Nat. Commun.">
        <title>Genome analysis reveals insights into physiology and longevity of the Brandt's bat Myotis brandtii.</title>
        <authorList>
            <person name="Seim I."/>
            <person name="Fang X."/>
            <person name="Xiong Z."/>
            <person name="Lobanov A.V."/>
            <person name="Huang Z."/>
            <person name="Ma S."/>
            <person name="Feng Y."/>
            <person name="Turanov A.A."/>
            <person name="Zhu Y."/>
            <person name="Lenz T.L."/>
            <person name="Gerashchenko M.V."/>
            <person name="Fan D."/>
            <person name="Hee Yim S."/>
            <person name="Yao X."/>
            <person name="Jordan D."/>
            <person name="Xiong Y."/>
            <person name="Ma Y."/>
            <person name="Lyapunov A.N."/>
            <person name="Chen G."/>
            <person name="Kulakova O.I."/>
            <person name="Sun Y."/>
            <person name="Lee S.G."/>
            <person name="Bronson R.T."/>
            <person name="Moskalev A.A."/>
            <person name="Sunyaev S.R."/>
            <person name="Zhang G."/>
            <person name="Krogh A."/>
            <person name="Wang J."/>
            <person name="Gladyshev V.N."/>
        </authorList>
    </citation>
    <scope>NUCLEOTIDE SEQUENCE [LARGE SCALE GENOMIC DNA]</scope>
</reference>
<protein>
    <submittedName>
        <fullName evidence="2">Uncharacterized protein</fullName>
    </submittedName>
</protein>
<gene>
    <name evidence="2" type="ORF">D623_10031133</name>
</gene>
<feature type="compositionally biased region" description="Basic and acidic residues" evidence="1">
    <location>
        <begin position="79"/>
        <end position="102"/>
    </location>
</feature>
<accession>S7MHU4</accession>
<evidence type="ECO:0000313" key="2">
    <source>
        <dbReference type="EMBL" id="EPQ02990.1"/>
    </source>
</evidence>
<evidence type="ECO:0000256" key="1">
    <source>
        <dbReference type="SAM" id="MobiDB-lite"/>
    </source>
</evidence>
<dbReference type="EMBL" id="KE161298">
    <property type="protein sequence ID" value="EPQ02990.1"/>
    <property type="molecule type" value="Genomic_DNA"/>
</dbReference>
<name>S7MHU4_MYOBR</name>
<organism evidence="2 3">
    <name type="scientific">Myotis brandtii</name>
    <name type="common">Brandt's bat</name>
    <dbReference type="NCBI Taxonomy" id="109478"/>
    <lineage>
        <taxon>Eukaryota</taxon>
        <taxon>Metazoa</taxon>
        <taxon>Chordata</taxon>
        <taxon>Craniata</taxon>
        <taxon>Vertebrata</taxon>
        <taxon>Euteleostomi</taxon>
        <taxon>Mammalia</taxon>
        <taxon>Eutheria</taxon>
        <taxon>Laurasiatheria</taxon>
        <taxon>Chiroptera</taxon>
        <taxon>Yangochiroptera</taxon>
        <taxon>Vespertilionidae</taxon>
        <taxon>Myotis</taxon>
    </lineage>
</organism>
<sequence>MRDLFNMDEIPTLQAFSLTFHCDSLNLGVLTRKPILAALEACRQTPEQGRRARPEVGGTRGLNPAEPSGGGFPFLPQRAPERLGDRPSKEQEILFTARREEPIEPLSGKSASPDEFLQ</sequence>
<dbReference type="Proteomes" id="UP000052978">
    <property type="component" value="Unassembled WGS sequence"/>
</dbReference>
<dbReference type="AlphaFoldDB" id="S7MHU4"/>
<evidence type="ECO:0000313" key="3">
    <source>
        <dbReference type="Proteomes" id="UP000052978"/>
    </source>
</evidence>
<proteinExistence type="predicted"/>
<feature type="region of interest" description="Disordered" evidence="1">
    <location>
        <begin position="44"/>
        <end position="118"/>
    </location>
</feature>
<keyword evidence="3" id="KW-1185">Reference proteome</keyword>